<proteinExistence type="inferred from homology"/>
<reference evidence="4 5" key="1">
    <citation type="submission" date="2018-09" db="EMBL/GenBank/DDBJ databases">
        <title>Profundibacter amoris BAR1 gen. nov., sp. nov., a new member of the Roseobacter clade isolated at Lokis Castle Vent Field on the Arctic Mid-Oceanic Ridge.</title>
        <authorList>
            <person name="Le Moine Bauer S."/>
            <person name="Sjoeberg A.G."/>
            <person name="L'Haridon S."/>
            <person name="Stokke R."/>
            <person name="Roalkvam I."/>
            <person name="Steen I.H."/>
            <person name="Dahle H."/>
        </authorList>
    </citation>
    <scope>NUCLEOTIDE SEQUENCE [LARGE SCALE GENOMIC DNA]</scope>
    <source>
        <strain evidence="4 5">BAR1</strain>
    </source>
</reference>
<accession>A0A347UK31</accession>
<evidence type="ECO:0000256" key="1">
    <source>
        <dbReference type="ARBA" id="ARBA00005125"/>
    </source>
</evidence>
<dbReference type="AlphaFoldDB" id="A0A347UK31"/>
<feature type="domain" description="NAD-dependent epimerase/dehydratase" evidence="3">
    <location>
        <begin position="4"/>
        <end position="250"/>
    </location>
</feature>
<dbReference type="PANTHER" id="PTHR43000">
    <property type="entry name" value="DTDP-D-GLUCOSE 4,6-DEHYDRATASE-RELATED"/>
    <property type="match status" value="1"/>
</dbReference>
<evidence type="ECO:0000256" key="2">
    <source>
        <dbReference type="ARBA" id="ARBA00007637"/>
    </source>
</evidence>
<dbReference type="Gene3D" id="3.40.50.720">
    <property type="entry name" value="NAD(P)-binding Rossmann-like Domain"/>
    <property type="match status" value="1"/>
</dbReference>
<organism evidence="4 5">
    <name type="scientific">Profundibacter amoris</name>
    <dbReference type="NCBI Taxonomy" id="2171755"/>
    <lineage>
        <taxon>Bacteria</taxon>
        <taxon>Pseudomonadati</taxon>
        <taxon>Pseudomonadota</taxon>
        <taxon>Alphaproteobacteria</taxon>
        <taxon>Rhodobacterales</taxon>
        <taxon>Paracoccaceae</taxon>
        <taxon>Profundibacter</taxon>
    </lineage>
</organism>
<comment type="similarity">
    <text evidence="2">Belongs to the NAD(P)-dependent epimerase/dehydratase family.</text>
</comment>
<dbReference type="InterPro" id="IPR036291">
    <property type="entry name" value="NAD(P)-bd_dom_sf"/>
</dbReference>
<evidence type="ECO:0000313" key="5">
    <source>
        <dbReference type="Proteomes" id="UP000261704"/>
    </source>
</evidence>
<dbReference type="KEGG" id="pamo:BAR1_15475"/>
<keyword evidence="5" id="KW-1185">Reference proteome</keyword>
<name>A0A347UK31_9RHOB</name>
<dbReference type="Gene3D" id="3.90.25.10">
    <property type="entry name" value="UDP-galactose 4-epimerase, domain 1"/>
    <property type="match status" value="1"/>
</dbReference>
<dbReference type="Proteomes" id="UP000261704">
    <property type="component" value="Chromosome"/>
</dbReference>
<dbReference type="OrthoDB" id="9801785at2"/>
<protein>
    <submittedName>
        <fullName evidence="4">NAD-dependent epimerase/dehydratase family protein</fullName>
    </submittedName>
</protein>
<dbReference type="SUPFAM" id="SSF51735">
    <property type="entry name" value="NAD(P)-binding Rossmann-fold domains"/>
    <property type="match status" value="1"/>
</dbReference>
<gene>
    <name evidence="4" type="ORF">BAR1_15475</name>
</gene>
<sequence>MKWIITGGCGFIGRALIRHLNSEGGHKIRVYDNLSVGTRDDLAGEAPFVELPDDNLSDWSADLALIKGDILEADHLRAAAAGADILIHLAANTGVAPSVEDPYSDCHTNVMGTLNALEACRHENLNRMVFASSGAPLGVQTPPLHEEMAAHPASPYGASKLAGEGYCSAYFHCYGVESVVLRFGNVYGEGSTRKASVVAKFIKLAMAGETLEIYGDGSQTRDFIYIGDLIRAVYAAATTPGVGGETFQIATSAETTVGALTERLVAAIQEVTGIEPKWINGEQRAGDVARNFSDTSKAAAQLNWTPKMDLDEGLRRTVRFFAEQ</sequence>
<dbReference type="InterPro" id="IPR001509">
    <property type="entry name" value="Epimerase_deHydtase"/>
</dbReference>
<dbReference type="EMBL" id="CP032125">
    <property type="protein sequence ID" value="AXX99209.1"/>
    <property type="molecule type" value="Genomic_DNA"/>
</dbReference>
<dbReference type="RefSeq" id="WP_118943861.1">
    <property type="nucleotide sequence ID" value="NZ_CP032125.1"/>
</dbReference>
<comment type="pathway">
    <text evidence="1">Bacterial outer membrane biogenesis; LPS O-antigen biosynthesis.</text>
</comment>
<evidence type="ECO:0000313" key="4">
    <source>
        <dbReference type="EMBL" id="AXX99209.1"/>
    </source>
</evidence>
<dbReference type="Pfam" id="PF01370">
    <property type="entry name" value="Epimerase"/>
    <property type="match status" value="1"/>
</dbReference>
<evidence type="ECO:0000259" key="3">
    <source>
        <dbReference type="Pfam" id="PF01370"/>
    </source>
</evidence>